<dbReference type="Proteomes" id="UP000011599">
    <property type="component" value="Unassembled WGS sequence"/>
</dbReference>
<dbReference type="GO" id="GO:0006465">
    <property type="term" value="P:signal peptide processing"/>
    <property type="evidence" value="ECO:0007669"/>
    <property type="project" value="InterPro"/>
</dbReference>
<dbReference type="STRING" id="1114856.GCA_000383975_01502"/>
<dbReference type="CDD" id="cd06530">
    <property type="entry name" value="S26_SPase_I"/>
    <property type="match status" value="1"/>
</dbReference>
<keyword evidence="3 6" id="KW-1133">Transmembrane helix</keyword>
<accession>L9VFG3</accession>
<keyword evidence="4 6" id="KW-0472">Membrane</keyword>
<dbReference type="InterPro" id="IPR019533">
    <property type="entry name" value="Peptidase_S26"/>
</dbReference>
<dbReference type="GO" id="GO:0004252">
    <property type="term" value="F:serine-type endopeptidase activity"/>
    <property type="evidence" value="ECO:0007669"/>
    <property type="project" value="InterPro"/>
</dbReference>
<dbReference type="OrthoDB" id="4822at2157"/>
<evidence type="ECO:0000256" key="1">
    <source>
        <dbReference type="ARBA" id="ARBA00004370"/>
    </source>
</evidence>
<evidence type="ECO:0000256" key="3">
    <source>
        <dbReference type="ARBA" id="ARBA00022989"/>
    </source>
</evidence>
<evidence type="ECO:0000256" key="4">
    <source>
        <dbReference type="ARBA" id="ARBA00023136"/>
    </source>
</evidence>
<feature type="transmembrane region" description="Helical" evidence="6">
    <location>
        <begin position="128"/>
        <end position="149"/>
    </location>
</feature>
<dbReference type="InterPro" id="IPR001733">
    <property type="entry name" value="Peptidase_S26B"/>
</dbReference>
<keyword evidence="8" id="KW-1185">Reference proteome</keyword>
<dbReference type="PANTHER" id="PTHR10806:SF6">
    <property type="entry name" value="SIGNAL PEPTIDASE COMPLEX CATALYTIC SUBUNIT SEC11"/>
    <property type="match status" value="1"/>
</dbReference>
<dbReference type="InterPro" id="IPR036286">
    <property type="entry name" value="LexA/Signal_pep-like_sf"/>
</dbReference>
<feature type="compositionally biased region" description="Basic and acidic residues" evidence="5">
    <location>
        <begin position="18"/>
        <end position="35"/>
    </location>
</feature>
<dbReference type="EMBL" id="AOHW01000053">
    <property type="protein sequence ID" value="ELY35950.1"/>
    <property type="molecule type" value="Genomic_DNA"/>
</dbReference>
<evidence type="ECO:0000256" key="5">
    <source>
        <dbReference type="SAM" id="MobiDB-lite"/>
    </source>
</evidence>
<keyword evidence="2 6" id="KW-0812">Transmembrane</keyword>
<dbReference type="PANTHER" id="PTHR10806">
    <property type="entry name" value="SIGNAL PEPTIDASE COMPLEX CATALYTIC SUBUNIT SEC11"/>
    <property type="match status" value="1"/>
</dbReference>
<protein>
    <submittedName>
        <fullName evidence="7">Peptidase S24/S26A/S26B</fullName>
    </submittedName>
</protein>
<dbReference type="RefSeq" id="WP_006092805.1">
    <property type="nucleotide sequence ID" value="NZ_AOHW01000053.1"/>
</dbReference>
<evidence type="ECO:0000256" key="6">
    <source>
        <dbReference type="SAM" id="Phobius"/>
    </source>
</evidence>
<gene>
    <name evidence="7" type="ORF">C496_22514</name>
</gene>
<evidence type="ECO:0000256" key="2">
    <source>
        <dbReference type="ARBA" id="ARBA00022692"/>
    </source>
</evidence>
<comment type="caution">
    <text evidence="7">The sequence shown here is derived from an EMBL/GenBank/DDBJ whole genome shotgun (WGS) entry which is preliminary data.</text>
</comment>
<name>L9VFG3_9EURY</name>
<dbReference type="eggNOG" id="arCOG01739">
    <property type="taxonomic scope" value="Archaea"/>
</dbReference>
<comment type="subcellular location">
    <subcellularLocation>
        <location evidence="1">Membrane</location>
    </subcellularLocation>
</comment>
<dbReference type="SUPFAM" id="SSF51306">
    <property type="entry name" value="LexA/Signal peptidase"/>
    <property type="match status" value="1"/>
</dbReference>
<sequence>MSGSNPGDPPDDPDERGDDTGERGSPDGDENRDSDANAGRGPDGDANRTPDANAGRDSNRDHPDATAGRDPVTDAKRDPATGIRDSAGRPSETAETAAPGDRVTIEDDGIVRWFLKSNDGNVVFVRDILSSVAIVAVIGLLLFALSGVWPPLVAVESGSMEPDMERGDLIFVIDDDRYVGDDPAGDTGIVPLENGVENGHERFGQPGDVIIFQPNGDERQTPIIHRAHFWVEEDENWVDTKADEEIIGDTTCDDLQTCPANHDGFITKGDANNGYDQQYGSFNEPQSEVVDPDWVTGKARFGIPWLGHIRLTFDSIFGGMLAPSPVIETDPAGVTGLDSSAAQVGLVGTTGAAGATGGIAVAITRYRD</sequence>
<organism evidence="7 8">
    <name type="scientific">Natronorubrum tibetense GA33</name>
    <dbReference type="NCBI Taxonomy" id="1114856"/>
    <lineage>
        <taxon>Archaea</taxon>
        <taxon>Methanobacteriati</taxon>
        <taxon>Methanobacteriota</taxon>
        <taxon>Stenosarchaea group</taxon>
        <taxon>Halobacteria</taxon>
        <taxon>Halobacteriales</taxon>
        <taxon>Natrialbaceae</taxon>
        <taxon>Natronorubrum</taxon>
    </lineage>
</organism>
<evidence type="ECO:0000313" key="7">
    <source>
        <dbReference type="EMBL" id="ELY35950.1"/>
    </source>
</evidence>
<dbReference type="AlphaFoldDB" id="L9VFG3"/>
<feature type="region of interest" description="Disordered" evidence="5">
    <location>
        <begin position="1"/>
        <end position="101"/>
    </location>
</feature>
<evidence type="ECO:0000313" key="8">
    <source>
        <dbReference type="Proteomes" id="UP000011599"/>
    </source>
</evidence>
<reference evidence="7 8" key="1">
    <citation type="journal article" date="2014" name="PLoS Genet.">
        <title>Phylogenetically driven sequencing of extremely halophilic archaea reveals strategies for static and dynamic osmo-response.</title>
        <authorList>
            <person name="Becker E.A."/>
            <person name="Seitzer P.M."/>
            <person name="Tritt A."/>
            <person name="Larsen D."/>
            <person name="Krusor M."/>
            <person name="Yao A.I."/>
            <person name="Wu D."/>
            <person name="Madern D."/>
            <person name="Eisen J.A."/>
            <person name="Darling A.E."/>
            <person name="Facciotti M.T."/>
        </authorList>
    </citation>
    <scope>NUCLEOTIDE SEQUENCE [LARGE SCALE GENOMIC DNA]</scope>
    <source>
        <strain evidence="7 8">GA33</strain>
    </source>
</reference>
<proteinExistence type="predicted"/>
<dbReference type="GO" id="GO:0016020">
    <property type="term" value="C:membrane"/>
    <property type="evidence" value="ECO:0007669"/>
    <property type="project" value="UniProtKB-SubCell"/>
</dbReference>
<dbReference type="PATRIC" id="fig|1114856.3.peg.4653"/>